<evidence type="ECO:0000313" key="2">
    <source>
        <dbReference type="EMBL" id="UQC82352.1"/>
    </source>
</evidence>
<dbReference type="AlphaFoldDB" id="A0A9Q8STL5"/>
<protein>
    <submittedName>
        <fullName evidence="2">Uncharacterized protein</fullName>
    </submittedName>
</protein>
<keyword evidence="3" id="KW-1185">Reference proteome</keyword>
<organism evidence="2 3">
    <name type="scientific">Colletotrichum lupini</name>
    <dbReference type="NCBI Taxonomy" id="145971"/>
    <lineage>
        <taxon>Eukaryota</taxon>
        <taxon>Fungi</taxon>
        <taxon>Dikarya</taxon>
        <taxon>Ascomycota</taxon>
        <taxon>Pezizomycotina</taxon>
        <taxon>Sordariomycetes</taxon>
        <taxon>Hypocreomycetidae</taxon>
        <taxon>Glomerellales</taxon>
        <taxon>Glomerellaceae</taxon>
        <taxon>Colletotrichum</taxon>
        <taxon>Colletotrichum acutatum species complex</taxon>
    </lineage>
</organism>
<proteinExistence type="predicted"/>
<sequence>MDMVFKLLQWKRNCGGLEASETSVLGSGRGGRARPSPGRQPVWTENQGWWEHPLLMICGEAKQLAAYHPRESTVPLASDSPTPKTLVDCLANYVPSQTVSRPVRRVSETITNDEQAQMEFIRRNLASTSGCGPKGRYVQTICRGRGRAWNFSGWGQPDALPQILAGSQHQQLVWAVDKVQSNSARYMVLTPIHQSIPPPSPNFTNHHFSNNHPSLNPDSYQLDNRDSRGGRTPFRIRVMSSTTLHP</sequence>
<dbReference type="RefSeq" id="XP_049143975.1">
    <property type="nucleotide sequence ID" value="XM_049286832.1"/>
</dbReference>
<reference evidence="2" key="1">
    <citation type="journal article" date="2021" name="Mol. Plant Microbe Interact.">
        <title>Complete Genome Sequence of the Plant-Pathogenic Fungus Colletotrichum lupini.</title>
        <authorList>
            <person name="Baroncelli R."/>
            <person name="Pensec F."/>
            <person name="Da Lio D."/>
            <person name="Boufleur T."/>
            <person name="Vicente I."/>
            <person name="Sarrocco S."/>
            <person name="Picot A."/>
            <person name="Baraldi E."/>
            <person name="Sukno S."/>
            <person name="Thon M."/>
            <person name="Le Floch G."/>
        </authorList>
    </citation>
    <scope>NUCLEOTIDE SEQUENCE</scope>
    <source>
        <strain evidence="2">IMI 504893</strain>
    </source>
</reference>
<feature type="region of interest" description="Disordered" evidence="1">
    <location>
        <begin position="21"/>
        <end position="40"/>
    </location>
</feature>
<dbReference type="GeneID" id="73341842"/>
<evidence type="ECO:0000313" key="3">
    <source>
        <dbReference type="Proteomes" id="UP000830671"/>
    </source>
</evidence>
<gene>
    <name evidence="2" type="ORF">CLUP02_07840</name>
</gene>
<name>A0A9Q8STL5_9PEZI</name>
<dbReference type="Proteomes" id="UP000830671">
    <property type="component" value="Chromosome 4"/>
</dbReference>
<feature type="region of interest" description="Disordered" evidence="1">
    <location>
        <begin position="197"/>
        <end position="233"/>
    </location>
</feature>
<evidence type="ECO:0000256" key="1">
    <source>
        <dbReference type="SAM" id="MobiDB-lite"/>
    </source>
</evidence>
<feature type="compositionally biased region" description="Polar residues" evidence="1">
    <location>
        <begin position="202"/>
        <end position="222"/>
    </location>
</feature>
<dbReference type="KEGG" id="clup:CLUP02_07840"/>
<accession>A0A9Q8STL5</accession>
<dbReference type="EMBL" id="CP019476">
    <property type="protein sequence ID" value="UQC82352.1"/>
    <property type="molecule type" value="Genomic_DNA"/>
</dbReference>